<dbReference type="AlphaFoldDB" id="A0A6G4X934"/>
<gene>
    <name evidence="3" type="ORF">G5C65_38065</name>
</gene>
<protein>
    <submittedName>
        <fullName evidence="3">Type IV secretion protein Rhs</fullName>
    </submittedName>
</protein>
<keyword evidence="4" id="KW-1185">Reference proteome</keyword>
<reference evidence="3 4" key="1">
    <citation type="submission" date="2020-02" db="EMBL/GenBank/DDBJ databases">
        <title>Whole-genome analyses of novel actinobacteria.</title>
        <authorList>
            <person name="Sahin N."/>
            <person name="Tatar D."/>
        </authorList>
    </citation>
    <scope>NUCLEOTIDE SEQUENCE [LARGE SCALE GENOMIC DNA]</scope>
    <source>
        <strain evidence="3 4">SB3404</strain>
    </source>
</reference>
<feature type="compositionally biased region" description="Basic and acidic residues" evidence="1">
    <location>
        <begin position="18"/>
        <end position="46"/>
    </location>
</feature>
<accession>A0A6G4X934</accession>
<dbReference type="Proteomes" id="UP000477722">
    <property type="component" value="Unassembled WGS sequence"/>
</dbReference>
<dbReference type="Pfam" id="PF20148">
    <property type="entry name" value="DUF6531"/>
    <property type="match status" value="1"/>
</dbReference>
<feature type="domain" description="DUF6531" evidence="2">
    <location>
        <begin position="48"/>
        <end position="115"/>
    </location>
</feature>
<feature type="compositionally biased region" description="Gly residues" evidence="1">
    <location>
        <begin position="1"/>
        <end position="10"/>
    </location>
</feature>
<sequence length="207" mass="22385">ALTGGAGKAGGTARRAARAAERARPGREGVREPNDVGRTPDHKSTGEDPIDFATGRMLMPQTDVALPGVLPLVFQRQFESSYRAGRWFGPAWSSTLDQRLETDAEGVVYHGEHTLLLAFPHAEPGVPVLPAAGPRWELTRRPDGSYTLTDPESGRVHHFTGGGECEETALLAEVADRNGNRITFDYDEEGTPLGVVHSGGYRLRVET</sequence>
<name>A0A6G4X934_9ACTN</name>
<evidence type="ECO:0000259" key="2">
    <source>
        <dbReference type="Pfam" id="PF20148"/>
    </source>
</evidence>
<feature type="non-terminal residue" evidence="3">
    <location>
        <position position="1"/>
    </location>
</feature>
<evidence type="ECO:0000313" key="3">
    <source>
        <dbReference type="EMBL" id="NGO74025.1"/>
    </source>
</evidence>
<dbReference type="InterPro" id="IPR045351">
    <property type="entry name" value="DUF6531"/>
</dbReference>
<proteinExistence type="predicted"/>
<dbReference type="EMBL" id="JAAKZZ010001085">
    <property type="protein sequence ID" value="NGO74025.1"/>
    <property type="molecule type" value="Genomic_DNA"/>
</dbReference>
<evidence type="ECO:0000313" key="4">
    <source>
        <dbReference type="Proteomes" id="UP000477722"/>
    </source>
</evidence>
<feature type="region of interest" description="Disordered" evidence="1">
    <location>
        <begin position="1"/>
        <end position="53"/>
    </location>
</feature>
<feature type="non-terminal residue" evidence="3">
    <location>
        <position position="207"/>
    </location>
</feature>
<dbReference type="RefSeq" id="WP_241266362.1">
    <property type="nucleotide sequence ID" value="NZ_JAAKZZ010001085.1"/>
</dbReference>
<evidence type="ECO:0000256" key="1">
    <source>
        <dbReference type="SAM" id="MobiDB-lite"/>
    </source>
</evidence>
<organism evidence="3 4">
    <name type="scientific">Streptomyces boncukensis</name>
    <dbReference type="NCBI Taxonomy" id="2711219"/>
    <lineage>
        <taxon>Bacteria</taxon>
        <taxon>Bacillati</taxon>
        <taxon>Actinomycetota</taxon>
        <taxon>Actinomycetes</taxon>
        <taxon>Kitasatosporales</taxon>
        <taxon>Streptomycetaceae</taxon>
        <taxon>Streptomyces</taxon>
    </lineage>
</organism>
<comment type="caution">
    <text evidence="3">The sequence shown here is derived from an EMBL/GenBank/DDBJ whole genome shotgun (WGS) entry which is preliminary data.</text>
</comment>